<accession>A0A0F8Z2E6</accession>
<gene>
    <name evidence="1" type="ORF">LCGC14_3022640</name>
</gene>
<reference evidence="1" key="1">
    <citation type="journal article" date="2015" name="Nature">
        <title>Complex archaea that bridge the gap between prokaryotes and eukaryotes.</title>
        <authorList>
            <person name="Spang A."/>
            <person name="Saw J.H."/>
            <person name="Jorgensen S.L."/>
            <person name="Zaremba-Niedzwiedzka K."/>
            <person name="Martijn J."/>
            <person name="Lind A.E."/>
            <person name="van Eijk R."/>
            <person name="Schleper C."/>
            <person name="Guy L."/>
            <person name="Ettema T.J."/>
        </authorList>
    </citation>
    <scope>NUCLEOTIDE SEQUENCE</scope>
</reference>
<dbReference type="AlphaFoldDB" id="A0A0F8Z2E6"/>
<evidence type="ECO:0000313" key="1">
    <source>
        <dbReference type="EMBL" id="KKK60609.1"/>
    </source>
</evidence>
<sequence>MVKPDVYDRKMVDVLSPNIKEMIENHYTVEAFKMTGCTREDNFAGQGVIPACEMARNSVFKSSTELDTLFGGRRRNDGRRLDHYTSRK</sequence>
<organism evidence="1">
    <name type="scientific">marine sediment metagenome</name>
    <dbReference type="NCBI Taxonomy" id="412755"/>
    <lineage>
        <taxon>unclassified sequences</taxon>
        <taxon>metagenomes</taxon>
        <taxon>ecological metagenomes</taxon>
    </lineage>
</organism>
<protein>
    <submittedName>
        <fullName evidence="1">Uncharacterized protein</fullName>
    </submittedName>
</protein>
<name>A0A0F8Z2E6_9ZZZZ</name>
<proteinExistence type="predicted"/>
<dbReference type="EMBL" id="LAZR01062883">
    <property type="protein sequence ID" value="KKK60609.1"/>
    <property type="molecule type" value="Genomic_DNA"/>
</dbReference>
<comment type="caution">
    <text evidence="1">The sequence shown here is derived from an EMBL/GenBank/DDBJ whole genome shotgun (WGS) entry which is preliminary data.</text>
</comment>